<evidence type="ECO:0000313" key="1">
    <source>
        <dbReference type="EMBL" id="CAL1531222.1"/>
    </source>
</evidence>
<sequence length="71" mass="8121">DEDSLQERIEDQKYLVDPPFVQCGNSYFHSSYRPPLATMLNMTSGMDSLDQDMMKQQSAFMELQQQSAGIP</sequence>
<protein>
    <submittedName>
        <fullName evidence="1">Uncharacterized protein</fullName>
    </submittedName>
</protein>
<gene>
    <name evidence="1" type="ORF">GSLYS_00005317001</name>
</gene>
<dbReference type="Proteomes" id="UP001497497">
    <property type="component" value="Unassembled WGS sequence"/>
</dbReference>
<accession>A0AAV2HC84</accession>
<proteinExistence type="predicted"/>
<organism evidence="1 2">
    <name type="scientific">Lymnaea stagnalis</name>
    <name type="common">Great pond snail</name>
    <name type="synonym">Helix stagnalis</name>
    <dbReference type="NCBI Taxonomy" id="6523"/>
    <lineage>
        <taxon>Eukaryota</taxon>
        <taxon>Metazoa</taxon>
        <taxon>Spiralia</taxon>
        <taxon>Lophotrochozoa</taxon>
        <taxon>Mollusca</taxon>
        <taxon>Gastropoda</taxon>
        <taxon>Heterobranchia</taxon>
        <taxon>Euthyneura</taxon>
        <taxon>Panpulmonata</taxon>
        <taxon>Hygrophila</taxon>
        <taxon>Lymnaeoidea</taxon>
        <taxon>Lymnaeidae</taxon>
        <taxon>Lymnaea</taxon>
    </lineage>
</organism>
<feature type="non-terminal residue" evidence="1">
    <location>
        <position position="71"/>
    </location>
</feature>
<name>A0AAV2HC84_LYMST</name>
<feature type="non-terminal residue" evidence="1">
    <location>
        <position position="1"/>
    </location>
</feature>
<comment type="caution">
    <text evidence="1">The sequence shown here is derived from an EMBL/GenBank/DDBJ whole genome shotgun (WGS) entry which is preliminary data.</text>
</comment>
<dbReference type="EMBL" id="CAXITT010000083">
    <property type="protein sequence ID" value="CAL1531222.1"/>
    <property type="molecule type" value="Genomic_DNA"/>
</dbReference>
<evidence type="ECO:0000313" key="2">
    <source>
        <dbReference type="Proteomes" id="UP001497497"/>
    </source>
</evidence>
<dbReference type="AlphaFoldDB" id="A0AAV2HC84"/>
<reference evidence="1 2" key="1">
    <citation type="submission" date="2024-04" db="EMBL/GenBank/DDBJ databases">
        <authorList>
            <consortium name="Genoscope - CEA"/>
            <person name="William W."/>
        </authorList>
    </citation>
    <scope>NUCLEOTIDE SEQUENCE [LARGE SCALE GENOMIC DNA]</scope>
</reference>
<keyword evidence="2" id="KW-1185">Reference proteome</keyword>